<dbReference type="SUPFAM" id="SSF56954">
    <property type="entry name" value="Outer membrane efflux proteins (OEP)"/>
    <property type="match status" value="1"/>
</dbReference>
<dbReference type="EMBL" id="DXEL01000052">
    <property type="protein sequence ID" value="HIX74883.1"/>
    <property type="molecule type" value="Genomic_DNA"/>
</dbReference>
<accession>A0A9D1X8L2</accession>
<comment type="caution">
    <text evidence="8">The sequence shown here is derived from an EMBL/GenBank/DDBJ whole genome shotgun (WGS) entry which is preliminary data.</text>
</comment>
<evidence type="ECO:0000256" key="5">
    <source>
        <dbReference type="ARBA" id="ARBA00022692"/>
    </source>
</evidence>
<dbReference type="GO" id="GO:0015562">
    <property type="term" value="F:efflux transmembrane transporter activity"/>
    <property type="evidence" value="ECO:0007669"/>
    <property type="project" value="InterPro"/>
</dbReference>
<dbReference type="PANTHER" id="PTHR30026">
    <property type="entry name" value="OUTER MEMBRANE PROTEIN TOLC"/>
    <property type="match status" value="1"/>
</dbReference>
<dbReference type="PANTHER" id="PTHR30026:SF20">
    <property type="entry name" value="OUTER MEMBRANE PROTEIN TOLC"/>
    <property type="match status" value="1"/>
</dbReference>
<dbReference type="GO" id="GO:0015288">
    <property type="term" value="F:porin activity"/>
    <property type="evidence" value="ECO:0007669"/>
    <property type="project" value="TreeGrafter"/>
</dbReference>
<reference evidence="8" key="1">
    <citation type="journal article" date="2021" name="PeerJ">
        <title>Extensive microbial diversity within the chicken gut microbiome revealed by metagenomics and culture.</title>
        <authorList>
            <person name="Gilroy R."/>
            <person name="Ravi A."/>
            <person name="Getino M."/>
            <person name="Pursley I."/>
            <person name="Horton D.L."/>
            <person name="Alikhan N.F."/>
            <person name="Baker D."/>
            <person name="Gharbi K."/>
            <person name="Hall N."/>
            <person name="Watson M."/>
            <person name="Adriaenssens E.M."/>
            <person name="Foster-Nyarko E."/>
            <person name="Jarju S."/>
            <person name="Secka A."/>
            <person name="Antonio M."/>
            <person name="Oren A."/>
            <person name="Chaudhuri R.R."/>
            <person name="La Ragione R."/>
            <person name="Hildebrand F."/>
            <person name="Pallen M.J."/>
        </authorList>
    </citation>
    <scope>NUCLEOTIDE SEQUENCE</scope>
    <source>
        <strain evidence="8">ChiGjej6B6-14162</strain>
    </source>
</reference>
<evidence type="ECO:0000256" key="1">
    <source>
        <dbReference type="ARBA" id="ARBA00004442"/>
    </source>
</evidence>
<proteinExistence type="inferred from homology"/>
<dbReference type="Gene3D" id="1.20.1600.10">
    <property type="entry name" value="Outer membrane efflux proteins (OEP)"/>
    <property type="match status" value="1"/>
</dbReference>
<evidence type="ECO:0000313" key="8">
    <source>
        <dbReference type="EMBL" id="HIX74883.1"/>
    </source>
</evidence>
<dbReference type="InterPro" id="IPR051906">
    <property type="entry name" value="TolC-like"/>
</dbReference>
<keyword evidence="3" id="KW-0813">Transport</keyword>
<comment type="similarity">
    <text evidence="2">Belongs to the outer membrane factor (OMF) (TC 1.B.17) family.</text>
</comment>
<protein>
    <submittedName>
        <fullName evidence="8">TolC family protein</fullName>
    </submittedName>
</protein>
<dbReference type="AlphaFoldDB" id="A0A9D1X8L2"/>
<evidence type="ECO:0000256" key="6">
    <source>
        <dbReference type="ARBA" id="ARBA00023136"/>
    </source>
</evidence>
<keyword evidence="5" id="KW-0812">Transmembrane</keyword>
<gene>
    <name evidence="8" type="ORF">H9977_07620</name>
</gene>
<organism evidence="8 9">
    <name type="scientific">Candidatus Parabacteroides intestinipullorum</name>
    <dbReference type="NCBI Taxonomy" id="2838723"/>
    <lineage>
        <taxon>Bacteria</taxon>
        <taxon>Pseudomonadati</taxon>
        <taxon>Bacteroidota</taxon>
        <taxon>Bacteroidia</taxon>
        <taxon>Bacteroidales</taxon>
        <taxon>Tannerellaceae</taxon>
        <taxon>Parabacteroides</taxon>
    </lineage>
</organism>
<dbReference type="InterPro" id="IPR003423">
    <property type="entry name" value="OMP_efflux"/>
</dbReference>
<evidence type="ECO:0000256" key="4">
    <source>
        <dbReference type="ARBA" id="ARBA00022452"/>
    </source>
</evidence>
<name>A0A9D1X8L2_9BACT</name>
<dbReference type="GO" id="GO:1990281">
    <property type="term" value="C:efflux pump complex"/>
    <property type="evidence" value="ECO:0007669"/>
    <property type="project" value="TreeGrafter"/>
</dbReference>
<keyword evidence="4" id="KW-1134">Transmembrane beta strand</keyword>
<dbReference type="GO" id="GO:0009279">
    <property type="term" value="C:cell outer membrane"/>
    <property type="evidence" value="ECO:0007669"/>
    <property type="project" value="UniProtKB-SubCell"/>
</dbReference>
<sequence length="121" mass="13863">MPVFEWGKRRNTRSAGKHGIRMATENYSKVEDNIRLEAETAYYSYTQALQKVRLTGSSLQKAKESERLAMEKYKEGHLSIVEVINAQLYHLDANINYIQSKRDACFAKSGLDRALGLYAQE</sequence>
<dbReference type="Proteomes" id="UP000886740">
    <property type="component" value="Unassembled WGS sequence"/>
</dbReference>
<evidence type="ECO:0000256" key="2">
    <source>
        <dbReference type="ARBA" id="ARBA00007613"/>
    </source>
</evidence>
<reference evidence="8" key="2">
    <citation type="submission" date="2021-04" db="EMBL/GenBank/DDBJ databases">
        <authorList>
            <person name="Gilroy R."/>
        </authorList>
    </citation>
    <scope>NUCLEOTIDE SEQUENCE</scope>
    <source>
        <strain evidence="8">ChiGjej6B6-14162</strain>
    </source>
</reference>
<keyword evidence="6" id="KW-0472">Membrane</keyword>
<evidence type="ECO:0000313" key="9">
    <source>
        <dbReference type="Proteomes" id="UP000886740"/>
    </source>
</evidence>
<evidence type="ECO:0000256" key="3">
    <source>
        <dbReference type="ARBA" id="ARBA00022448"/>
    </source>
</evidence>
<keyword evidence="7" id="KW-0998">Cell outer membrane</keyword>
<comment type="subcellular location">
    <subcellularLocation>
        <location evidence="1">Cell outer membrane</location>
    </subcellularLocation>
</comment>
<dbReference type="Pfam" id="PF02321">
    <property type="entry name" value="OEP"/>
    <property type="match status" value="1"/>
</dbReference>
<evidence type="ECO:0000256" key="7">
    <source>
        <dbReference type="ARBA" id="ARBA00023237"/>
    </source>
</evidence>